<keyword evidence="1" id="KW-0812">Transmembrane</keyword>
<keyword evidence="1" id="KW-1133">Transmembrane helix</keyword>
<organism evidence="2 3">
    <name type="scientific">Haemophilus parahaemolyticus</name>
    <dbReference type="NCBI Taxonomy" id="735"/>
    <lineage>
        <taxon>Bacteria</taxon>
        <taxon>Pseudomonadati</taxon>
        <taxon>Pseudomonadota</taxon>
        <taxon>Gammaproteobacteria</taxon>
        <taxon>Pasteurellales</taxon>
        <taxon>Pasteurellaceae</taxon>
        <taxon>Haemophilus</taxon>
    </lineage>
</organism>
<reference evidence="2 3" key="1">
    <citation type="submission" date="2018-06" db="EMBL/GenBank/DDBJ databases">
        <authorList>
            <consortium name="Pathogen Informatics"/>
            <person name="Doyle S."/>
        </authorList>
    </citation>
    <scope>NUCLEOTIDE SEQUENCE [LARGE SCALE GENOMIC DNA]</scope>
    <source>
        <strain evidence="2 3">NCTC10794</strain>
    </source>
</reference>
<keyword evidence="1" id="KW-0472">Membrane</keyword>
<dbReference type="EMBL" id="UGHH01000002">
    <property type="protein sequence ID" value="STO64200.1"/>
    <property type="molecule type" value="Genomic_DNA"/>
</dbReference>
<evidence type="ECO:0000256" key="1">
    <source>
        <dbReference type="SAM" id="Phobius"/>
    </source>
</evidence>
<dbReference type="RefSeq" id="WP_181874570.1">
    <property type="nucleotide sequence ID" value="NZ_CALIFA010000062.1"/>
</dbReference>
<name>A0A377I2H4_HAEPH</name>
<dbReference type="AlphaFoldDB" id="A0A377I2H4"/>
<dbReference type="Proteomes" id="UP000254867">
    <property type="component" value="Unassembled WGS sequence"/>
</dbReference>
<sequence length="57" mass="6550">MKNIKAKVVYVLAVGAIFSFSSSFIYPLIPIEINKYIMDFMLGIIILIVTRMLRIKL</sequence>
<feature type="transmembrane region" description="Helical" evidence="1">
    <location>
        <begin position="35"/>
        <end position="53"/>
    </location>
</feature>
<evidence type="ECO:0000313" key="3">
    <source>
        <dbReference type="Proteomes" id="UP000254867"/>
    </source>
</evidence>
<proteinExistence type="predicted"/>
<evidence type="ECO:0000313" key="2">
    <source>
        <dbReference type="EMBL" id="STO64200.1"/>
    </source>
</evidence>
<accession>A0A377I2H4</accession>
<gene>
    <name evidence="2" type="ORF">NCTC10794_01260</name>
</gene>
<protein>
    <submittedName>
        <fullName evidence="2">Uncharacterized protein</fullName>
    </submittedName>
</protein>
<feature type="transmembrane region" description="Helical" evidence="1">
    <location>
        <begin position="9"/>
        <end position="29"/>
    </location>
</feature>